<sequence>MSERVLPSRFPGNPHRLHAMALFPNRHGGRRVPARCGAGRSWPLPRIFVMPSQTGFRAVAGRYLRGPDEAPYARCRAGSFRFRPGMGSSLRVIVPASAEIQPLPAPSWT</sequence>
<dbReference type="EnsemblBacteria" id="ABL72397">
    <property type="protein sequence ID" value="ABL72397"/>
    <property type="gene ID" value="Pden_4333"/>
</dbReference>
<accession>A1BA53</accession>
<organism evidence="1 2">
    <name type="scientific">Paracoccus denitrificans (strain Pd 1222)</name>
    <dbReference type="NCBI Taxonomy" id="318586"/>
    <lineage>
        <taxon>Bacteria</taxon>
        <taxon>Pseudomonadati</taxon>
        <taxon>Pseudomonadota</taxon>
        <taxon>Alphaproteobacteria</taxon>
        <taxon>Rhodobacterales</taxon>
        <taxon>Paracoccaceae</taxon>
        <taxon>Paracoccus</taxon>
    </lineage>
</organism>
<evidence type="ECO:0000313" key="1">
    <source>
        <dbReference type="EMBL" id="ABL72397.1"/>
    </source>
</evidence>
<dbReference type="Proteomes" id="UP000000361">
    <property type="component" value="Chromosome 2"/>
</dbReference>
<gene>
    <name evidence="1" type="ordered locus">Pden_4333</name>
</gene>
<dbReference type="HOGENOM" id="CLU_2181349_0_0_5"/>
<dbReference type="AlphaFoldDB" id="A1BA53"/>
<dbReference type="EMBL" id="CP000490">
    <property type="protein sequence ID" value="ABL72397.1"/>
    <property type="molecule type" value="Genomic_DNA"/>
</dbReference>
<protein>
    <submittedName>
        <fullName evidence="1">Uncharacterized protein</fullName>
    </submittedName>
</protein>
<dbReference type="KEGG" id="pde:Pden_4333"/>
<evidence type="ECO:0000313" key="2">
    <source>
        <dbReference type="Proteomes" id="UP000000361"/>
    </source>
</evidence>
<proteinExistence type="predicted"/>
<name>A1BA53_PARDP</name>
<reference evidence="2" key="1">
    <citation type="submission" date="2006-12" db="EMBL/GenBank/DDBJ databases">
        <title>Complete sequence of chromosome 2 of Paracoccus denitrificans PD1222.</title>
        <authorList>
            <person name="Copeland A."/>
            <person name="Lucas S."/>
            <person name="Lapidus A."/>
            <person name="Barry K."/>
            <person name="Detter J.C."/>
            <person name="Glavina del Rio T."/>
            <person name="Hammon N."/>
            <person name="Israni S."/>
            <person name="Dalin E."/>
            <person name="Tice H."/>
            <person name="Pitluck S."/>
            <person name="Munk A.C."/>
            <person name="Brettin T."/>
            <person name="Bruce D."/>
            <person name="Han C."/>
            <person name="Tapia R."/>
            <person name="Gilna P."/>
            <person name="Schmutz J."/>
            <person name="Larimer F."/>
            <person name="Land M."/>
            <person name="Hauser L."/>
            <person name="Kyrpides N."/>
            <person name="Lykidis A."/>
            <person name="Spiro S."/>
            <person name="Richardson D.J."/>
            <person name="Moir J.W.B."/>
            <person name="Ferguson S.J."/>
            <person name="van Spanning R.J.M."/>
            <person name="Richardson P."/>
        </authorList>
    </citation>
    <scope>NUCLEOTIDE SEQUENCE [LARGE SCALE GENOMIC DNA]</scope>
    <source>
        <strain evidence="2">Pd 1222</strain>
    </source>
</reference>
<keyword evidence="2" id="KW-1185">Reference proteome</keyword>